<sequence>MNNINVTAMTFAGLKLDVITGHPDHELLFIGKQVLDAAGLLNGSNALWRYKATLCLSDMPAHVTQTLVDYPRVQYKSKLIDEATVYKILLRGHAPAAEPFRKWITEEVLPTIRKTGSYNIETSTTPEAAQFAGEFAAMRLMLDDLREEVAGLKQTILEWKIPTPMQVITKSPYEGQAKANVFHSLTAKQYNECAENLNVSRLVSDKLKGSVLIELNRVFMKEWDKTHNLALTSTTSAQGRVWHDFPADFMRRMMQNTHIREAIQTVMMQRLANMA</sequence>
<reference evidence="3" key="1">
    <citation type="submission" date="2018-03" db="EMBL/GenBank/DDBJ databases">
        <title>Phage therapy in agriculture - a green tech approach to combat plant pathogenic bacteria.</title>
        <authorList>
            <person name="Carstens A.B."/>
            <person name="Djurhuus A.M."/>
            <person name="Hansen L.H."/>
        </authorList>
    </citation>
    <scope>NUCLEOTIDE SEQUENCE [LARGE SCALE GENOMIC DNA]</scope>
</reference>
<dbReference type="RefSeq" id="YP_009801067.1">
    <property type="nucleotide sequence ID" value="NC_047963.1"/>
</dbReference>
<feature type="domain" description="Bro-N" evidence="1">
    <location>
        <begin position="1"/>
        <end position="116"/>
    </location>
</feature>
<evidence type="ECO:0000259" key="1">
    <source>
        <dbReference type="PROSITE" id="PS51750"/>
    </source>
</evidence>
<name>A0A2S1GT05_9CAUD</name>
<dbReference type="KEGG" id="vg:54991575"/>
<dbReference type="GeneID" id="54991575"/>
<protein>
    <submittedName>
        <fullName evidence="2">BRO family protein</fullName>
    </submittedName>
</protein>
<dbReference type="PROSITE" id="PS51750">
    <property type="entry name" value="BRO_N"/>
    <property type="match status" value="1"/>
</dbReference>
<dbReference type="InterPro" id="IPR003497">
    <property type="entry name" value="BRO_N_domain"/>
</dbReference>
<dbReference type="Pfam" id="PF02498">
    <property type="entry name" value="Bro-N"/>
    <property type="match status" value="1"/>
</dbReference>
<dbReference type="SMART" id="SM01040">
    <property type="entry name" value="Bro-N"/>
    <property type="match status" value="1"/>
</dbReference>
<evidence type="ECO:0000313" key="2">
    <source>
        <dbReference type="EMBL" id="AWD92486.1"/>
    </source>
</evidence>
<dbReference type="Proteomes" id="UP000246166">
    <property type="component" value="Segment"/>
</dbReference>
<evidence type="ECO:0000313" key="3">
    <source>
        <dbReference type="Proteomes" id="UP000246166"/>
    </source>
</evidence>
<organism evidence="2 3">
    <name type="scientific">Pectobacterium phage Jarilo</name>
    <dbReference type="NCBI Taxonomy" id="2163634"/>
    <lineage>
        <taxon>Viruses</taxon>
        <taxon>Duplodnaviria</taxon>
        <taxon>Heunggongvirae</taxon>
        <taxon>Uroviricota</taxon>
        <taxon>Caudoviricetes</taxon>
        <taxon>Autographivirales</taxon>
        <taxon>Autotranscriptaviridae</taxon>
        <taxon>Studiervirinae</taxon>
        <taxon>Jarilovirus</taxon>
        <taxon>Jarilovirus jarilo</taxon>
    </lineage>
</organism>
<dbReference type="EMBL" id="MH059637">
    <property type="protein sequence ID" value="AWD92486.1"/>
    <property type="molecule type" value="Genomic_DNA"/>
</dbReference>
<keyword evidence="3" id="KW-1185">Reference proteome</keyword>
<accession>A0A2S1GT05</accession>
<proteinExistence type="predicted"/>